<dbReference type="Pfam" id="PF02230">
    <property type="entry name" value="Abhydrolase_2"/>
    <property type="match status" value="1"/>
</dbReference>
<evidence type="ECO:0000256" key="1">
    <source>
        <dbReference type="ARBA" id="ARBA00006499"/>
    </source>
</evidence>
<dbReference type="EMBL" id="CP004885">
    <property type="protein sequence ID" value="AGX87465.1"/>
    <property type="molecule type" value="Genomic_DNA"/>
</dbReference>
<proteinExistence type="inferred from homology"/>
<dbReference type="GO" id="GO:0016787">
    <property type="term" value="F:hydrolase activity"/>
    <property type="evidence" value="ECO:0007669"/>
    <property type="project" value="UniProtKB-KW"/>
</dbReference>
<sequence length="226" mass="24337">MPADLALLPCVTRDTGAHPDATVIWLHGLGADGYDFYDVIPELQLPAWMRIRFVFPHAPKMSVTVCGGAVQSAWYDIRHNDLRRDEDEAGISASAAAVLAWVEHEVGRGVPPQRIVLAGFSQGCAVVLYAGLRCPRTLAGIIGLSGYLPLPKQCDGHPANQNTPIFLAHGMGDTVVALSHAESSLGVLRRLGYSVEWKTYAMPHTVCAAELADIAVFLQRVLPSST</sequence>
<dbReference type="InterPro" id="IPR050565">
    <property type="entry name" value="LYPA1-2/EST-like"/>
</dbReference>
<dbReference type="AlphaFoldDB" id="U5N832"/>
<gene>
    <name evidence="4" type="ORF">Cenrod_1378</name>
</gene>
<evidence type="ECO:0000313" key="5">
    <source>
        <dbReference type="Proteomes" id="UP000017184"/>
    </source>
</evidence>
<dbReference type="Proteomes" id="UP000017184">
    <property type="component" value="Chromosome"/>
</dbReference>
<dbReference type="Gene3D" id="3.40.50.1820">
    <property type="entry name" value="alpha/beta hydrolase"/>
    <property type="match status" value="1"/>
</dbReference>
<protein>
    <submittedName>
        <fullName evidence="4">Esterase-like protein</fullName>
    </submittedName>
</protein>
<dbReference type="InterPro" id="IPR003140">
    <property type="entry name" value="PLipase/COase/thioEstase"/>
</dbReference>
<evidence type="ECO:0000313" key="4">
    <source>
        <dbReference type="EMBL" id="AGX87465.1"/>
    </source>
</evidence>
<evidence type="ECO:0000259" key="3">
    <source>
        <dbReference type="Pfam" id="PF02230"/>
    </source>
</evidence>
<feature type="domain" description="Phospholipase/carboxylesterase/thioesterase" evidence="3">
    <location>
        <begin position="18"/>
        <end position="220"/>
    </location>
</feature>
<dbReference type="InterPro" id="IPR029058">
    <property type="entry name" value="AB_hydrolase_fold"/>
</dbReference>
<organism evidence="4 5">
    <name type="scientific">Candidatus Symbiobacter mobilis CR</name>
    <dbReference type="NCBI Taxonomy" id="946483"/>
    <lineage>
        <taxon>Bacteria</taxon>
        <taxon>Pseudomonadati</taxon>
        <taxon>Pseudomonadota</taxon>
        <taxon>Betaproteobacteria</taxon>
        <taxon>Burkholderiales</taxon>
        <taxon>Comamonadaceae</taxon>
    </lineage>
</organism>
<dbReference type="SUPFAM" id="SSF53474">
    <property type="entry name" value="alpha/beta-Hydrolases"/>
    <property type="match status" value="1"/>
</dbReference>
<dbReference type="PANTHER" id="PTHR10655:SF17">
    <property type="entry name" value="LYSOPHOSPHOLIPASE-LIKE PROTEIN 1"/>
    <property type="match status" value="1"/>
</dbReference>
<reference evidence="4 5" key="1">
    <citation type="journal article" date="2013" name="Genome Biol.">
        <title>Genomic analysis reveals key aspects of prokaryotic symbiosis in the phototrophic consortium "Chlorochromatium aggregatum".</title>
        <authorList>
            <person name="Liu Z."/>
            <person name="Muller J."/>
            <person name="Li T."/>
            <person name="Alvey R.M."/>
            <person name="Vogl K."/>
            <person name="Frigaard N.U."/>
            <person name="Rockwell N.C."/>
            <person name="Boyd E.S."/>
            <person name="Tomsho L.P."/>
            <person name="Schuster S.C."/>
            <person name="Henke P."/>
            <person name="Rohde M."/>
            <person name="Overmann J."/>
            <person name="Bryant D.A."/>
        </authorList>
    </citation>
    <scope>NUCLEOTIDE SEQUENCE [LARGE SCALE GENOMIC DNA]</scope>
    <source>
        <strain evidence="4">CR</strain>
    </source>
</reference>
<keyword evidence="5" id="KW-1185">Reference proteome</keyword>
<accession>U5N832</accession>
<dbReference type="PANTHER" id="PTHR10655">
    <property type="entry name" value="LYSOPHOSPHOLIPASE-RELATED"/>
    <property type="match status" value="1"/>
</dbReference>
<evidence type="ECO:0000256" key="2">
    <source>
        <dbReference type="ARBA" id="ARBA00022801"/>
    </source>
</evidence>
<dbReference type="HOGENOM" id="CLU_049413_3_2_4"/>
<dbReference type="KEGG" id="cbx:Cenrod_1378"/>
<dbReference type="eggNOG" id="COG0400">
    <property type="taxonomic scope" value="Bacteria"/>
</dbReference>
<dbReference type="OrthoDB" id="9801763at2"/>
<comment type="similarity">
    <text evidence="1">Belongs to the AB hydrolase superfamily. AB hydrolase 2 family.</text>
</comment>
<name>U5N832_9BURK</name>
<keyword evidence="2" id="KW-0378">Hydrolase</keyword>
<dbReference type="RefSeq" id="WP_022772817.1">
    <property type="nucleotide sequence ID" value="NC_022576.1"/>
</dbReference>